<gene>
    <name evidence="9" type="primary">pdhC_1</name>
    <name evidence="9" type="ORF">STSP1_00246</name>
</gene>
<dbReference type="SUPFAM" id="SSF51230">
    <property type="entry name" value="Single hybrid motif"/>
    <property type="match status" value="3"/>
</dbReference>
<comment type="subunit">
    <text evidence="3">Forms a 24-polypeptide structural core with octahedral symmetry.</text>
</comment>
<dbReference type="CDD" id="cd06849">
    <property type="entry name" value="lipoyl_domain"/>
    <property type="match status" value="3"/>
</dbReference>
<evidence type="ECO:0000256" key="2">
    <source>
        <dbReference type="ARBA" id="ARBA00007317"/>
    </source>
</evidence>
<sequence length="542" mass="58772">MKEGLIVTILVEKGQKVSKGDKLFELETDKASYDMKCPEDGTVSEIFVGIDQTVPVGEPVIRLEIPDSKESEDFHIVRLSGLGDDTDEAVVAEIYYKIGDHIKKGSVIAEVETDKAAFDVISEKDGWVRELLASEGDEINNGCPVAVIGPEAGEIPSDIKKEIEGVSGESAELPDGFEVVKLPRLGEETKSAVISAFLCEEGENVQKSDPLIEIETDKAAMEVESHLSGMVECIVAEEGEEAAVGAVLVIVKTEQSESSISGEQIESIKQNNKNLLNEAKRSEPENFRFEEFGDLQEGQVNDSDVSQSLTVIPETPDRGETVPLSRVQKIIGERMVFSKQNIPCFYLNSVVDFTELIEYRKQVNAYGDVKVSFNDFIMKAAADAMKDYPLMTGQAAGDHIKLAEEISIGLAVDTGEALLVPVCKNAAGKSLRETALTNKQLIEKAQTGSLTAGELEGASTAISNLGNLGIDWFIPIVPPGQTSIIGVGRIKETLTKRGGEIQAKQVCTLTISVDHKVVNGAYAAQYMDKVRQILESPNENFN</sequence>
<dbReference type="InterPro" id="IPR000089">
    <property type="entry name" value="Biotin_lipoyl"/>
</dbReference>
<protein>
    <recommendedName>
        <fullName evidence="7">Dihydrolipoamide acetyltransferase component of pyruvate dehydrogenase complex</fullName>
        <ecNumber evidence="7">2.3.1.-</ecNumber>
    </recommendedName>
</protein>
<dbReference type="PANTHER" id="PTHR43178">
    <property type="entry name" value="DIHYDROLIPOAMIDE ACETYLTRANSFERASE COMPONENT OF PYRUVATE DEHYDROGENASE COMPLEX"/>
    <property type="match status" value="1"/>
</dbReference>
<comment type="similarity">
    <text evidence="2 7">Belongs to the 2-oxoacid dehydrogenase family.</text>
</comment>
<dbReference type="PROSITE" id="PS00189">
    <property type="entry name" value="LIPOYL"/>
    <property type="match status" value="3"/>
</dbReference>
<dbReference type="SUPFAM" id="SSF52777">
    <property type="entry name" value="CoA-dependent acyltransferases"/>
    <property type="match status" value="1"/>
</dbReference>
<feature type="domain" description="Lipoyl-binding" evidence="8">
    <location>
        <begin position="177"/>
        <end position="252"/>
    </location>
</feature>
<organism evidence="9 10">
    <name type="scientific">Sedimentisphaera salicampi</name>
    <dbReference type="NCBI Taxonomy" id="1941349"/>
    <lineage>
        <taxon>Bacteria</taxon>
        <taxon>Pseudomonadati</taxon>
        <taxon>Planctomycetota</taxon>
        <taxon>Phycisphaerae</taxon>
        <taxon>Sedimentisphaerales</taxon>
        <taxon>Sedimentisphaeraceae</taxon>
        <taxon>Sedimentisphaera</taxon>
    </lineage>
</organism>
<dbReference type="EC" id="2.3.1.-" evidence="7"/>
<dbReference type="Proteomes" id="UP000193334">
    <property type="component" value="Chromosome"/>
</dbReference>
<keyword evidence="6 7" id="KW-0012">Acyltransferase</keyword>
<dbReference type="InterPro" id="IPR050743">
    <property type="entry name" value="2-oxoacid_DH_E2_comp"/>
</dbReference>
<dbReference type="Pfam" id="PF00364">
    <property type="entry name" value="Biotin_lipoyl"/>
    <property type="match status" value="3"/>
</dbReference>
<reference evidence="10" key="1">
    <citation type="submission" date="2017-04" db="EMBL/GenBank/DDBJ databases">
        <title>Comparative genomics and description of representatives of a novel lineage of planctomycetes thriving in anoxic sediments.</title>
        <authorList>
            <person name="Spring S."/>
            <person name="Bunk B."/>
            <person name="Sproer C."/>
        </authorList>
    </citation>
    <scope>NUCLEOTIDE SEQUENCE [LARGE SCALE GENOMIC DNA]</scope>
    <source>
        <strain evidence="10">ST-PulAB-D4</strain>
    </source>
</reference>
<dbReference type="InterPro" id="IPR023213">
    <property type="entry name" value="CAT-like_dom_sf"/>
</dbReference>
<dbReference type="GO" id="GO:0016407">
    <property type="term" value="F:acetyltransferase activity"/>
    <property type="evidence" value="ECO:0007669"/>
    <property type="project" value="TreeGrafter"/>
</dbReference>
<dbReference type="InterPro" id="IPR003016">
    <property type="entry name" value="2-oxoA_DH_lipoyl-BS"/>
</dbReference>
<keyword evidence="4 7" id="KW-0808">Transferase</keyword>
<dbReference type="Gene3D" id="3.30.559.10">
    <property type="entry name" value="Chloramphenicol acetyltransferase-like domain"/>
    <property type="match status" value="1"/>
</dbReference>
<evidence type="ECO:0000256" key="4">
    <source>
        <dbReference type="ARBA" id="ARBA00022679"/>
    </source>
</evidence>
<feature type="domain" description="Lipoyl-binding" evidence="8">
    <location>
        <begin position="74"/>
        <end position="149"/>
    </location>
</feature>
<dbReference type="GO" id="GO:0005737">
    <property type="term" value="C:cytoplasm"/>
    <property type="evidence" value="ECO:0007669"/>
    <property type="project" value="TreeGrafter"/>
</dbReference>
<dbReference type="STRING" id="1941349.STSP1_00246"/>
<keyword evidence="10" id="KW-1185">Reference proteome</keyword>
<feature type="domain" description="Lipoyl-binding" evidence="8">
    <location>
        <begin position="1"/>
        <end position="64"/>
    </location>
</feature>
<accession>A0A1W6LJD7</accession>
<dbReference type="GO" id="GO:0031405">
    <property type="term" value="F:lipoic acid binding"/>
    <property type="evidence" value="ECO:0007669"/>
    <property type="project" value="TreeGrafter"/>
</dbReference>
<dbReference type="PROSITE" id="PS50968">
    <property type="entry name" value="BIOTINYL_LIPOYL"/>
    <property type="match status" value="3"/>
</dbReference>
<evidence type="ECO:0000256" key="7">
    <source>
        <dbReference type="RuleBase" id="RU003423"/>
    </source>
</evidence>
<dbReference type="Gene3D" id="2.40.50.100">
    <property type="match status" value="3"/>
</dbReference>
<dbReference type="KEGG" id="pbp:STSP1_00246"/>
<keyword evidence="5 7" id="KW-0450">Lipoyl</keyword>
<evidence type="ECO:0000259" key="8">
    <source>
        <dbReference type="PROSITE" id="PS50968"/>
    </source>
</evidence>
<dbReference type="Pfam" id="PF00198">
    <property type="entry name" value="2-oxoacid_dh"/>
    <property type="match status" value="1"/>
</dbReference>
<dbReference type="InterPro" id="IPR011053">
    <property type="entry name" value="Single_hybrid_motif"/>
</dbReference>
<name>A0A1W6LJD7_9BACT</name>
<evidence type="ECO:0000313" key="9">
    <source>
        <dbReference type="EMBL" id="ARN55879.1"/>
    </source>
</evidence>
<keyword evidence="9" id="KW-0670">Pyruvate</keyword>
<dbReference type="InterPro" id="IPR001078">
    <property type="entry name" value="2-oxoacid_DH_actylTfrase"/>
</dbReference>
<evidence type="ECO:0000313" key="10">
    <source>
        <dbReference type="Proteomes" id="UP000193334"/>
    </source>
</evidence>
<evidence type="ECO:0000256" key="5">
    <source>
        <dbReference type="ARBA" id="ARBA00022823"/>
    </source>
</evidence>
<dbReference type="PANTHER" id="PTHR43178:SF5">
    <property type="entry name" value="LIPOAMIDE ACYLTRANSFERASE COMPONENT OF BRANCHED-CHAIN ALPHA-KETO ACID DEHYDROGENASE COMPLEX, MITOCHONDRIAL"/>
    <property type="match status" value="1"/>
</dbReference>
<evidence type="ECO:0000256" key="1">
    <source>
        <dbReference type="ARBA" id="ARBA00001938"/>
    </source>
</evidence>
<dbReference type="EMBL" id="CP021023">
    <property type="protein sequence ID" value="ARN55879.1"/>
    <property type="molecule type" value="Genomic_DNA"/>
</dbReference>
<evidence type="ECO:0000256" key="3">
    <source>
        <dbReference type="ARBA" id="ARBA00011484"/>
    </source>
</evidence>
<evidence type="ECO:0000256" key="6">
    <source>
        <dbReference type="ARBA" id="ARBA00023315"/>
    </source>
</evidence>
<comment type="cofactor">
    <cofactor evidence="1 7">
        <name>(R)-lipoate</name>
        <dbReference type="ChEBI" id="CHEBI:83088"/>
    </cofactor>
</comment>
<proteinExistence type="inferred from homology"/>
<dbReference type="AlphaFoldDB" id="A0A1W6LJD7"/>